<dbReference type="Pfam" id="PF01425">
    <property type="entry name" value="Amidase"/>
    <property type="match status" value="1"/>
</dbReference>
<dbReference type="InterPro" id="IPR023631">
    <property type="entry name" value="Amidase_dom"/>
</dbReference>
<dbReference type="AlphaFoldDB" id="A0A2H0RHL7"/>
<comment type="caution">
    <text evidence="10">The sequence shown here is derived from an EMBL/GenBank/DDBJ whole genome shotgun (WGS) entry which is preliminary data.</text>
</comment>
<evidence type="ECO:0000256" key="5">
    <source>
        <dbReference type="ARBA" id="ARBA00022917"/>
    </source>
</evidence>
<evidence type="ECO:0000256" key="7">
    <source>
        <dbReference type="HAMAP-Rule" id="MF_00120"/>
    </source>
</evidence>
<sequence length="472" mass="49974">MAINLEALTIKEAAAAMRAGEFSVRELTQAYLDAIAERNPTLNAYLEVFDDCLEQADKIDAKRQAGEELGELAGIPMAIKDNILIKGRKCSSASKLLENYIATYDAFVIEKLKTAGVVFLGRTNMDEFAMGGSTENSAFGPTKNPHDPERVPGGSSGGSAAAVGGNLALAALGSDTGGSIREPASFCGVVGFKPTYGAVSRRGVMAMASSLDQVGPIAKTIDDAKLVFDIIRGKDELDATSWSSNSVPGKNQVKTKMKIGVPREFVSAGLNPEVAANFEATLAKLKTAGHEVVDIELPSFKYALACYYVLMPAEASTNLARFDGLRYGVKQTGADLLGDYQETRGTGFGPEVRRRIILGTYVLSAGYADEFYYQAVAVQRLIKADYARVFEEVDVIATPTAPGPAFKIGEKIGDPLAMYLEDIFTVPVNIGGVPAVSVPSGQTTSGLPLGVQLTAGAKQEEILFALGRVIAA</sequence>
<accession>A0A2H0RHL7</accession>
<dbReference type="InterPro" id="IPR036928">
    <property type="entry name" value="AS_sf"/>
</dbReference>
<keyword evidence="5 7" id="KW-0648">Protein biosynthesis</keyword>
<dbReference type="GO" id="GO:0030956">
    <property type="term" value="C:glutamyl-tRNA(Gln) amidotransferase complex"/>
    <property type="evidence" value="ECO:0007669"/>
    <property type="project" value="InterPro"/>
</dbReference>
<dbReference type="GO" id="GO:0016740">
    <property type="term" value="F:transferase activity"/>
    <property type="evidence" value="ECO:0007669"/>
    <property type="project" value="UniProtKB-KW"/>
</dbReference>
<evidence type="ECO:0000256" key="3">
    <source>
        <dbReference type="ARBA" id="ARBA00022741"/>
    </source>
</evidence>
<keyword evidence="10" id="KW-0808">Transferase</keyword>
<comment type="subunit">
    <text evidence="7">Heterotrimer of A, B and C subunits.</text>
</comment>
<protein>
    <recommendedName>
        <fullName evidence="7">Glutamyl-tRNA(Gln) amidotransferase subunit A</fullName>
        <shortName evidence="7">Glu-ADT subunit A</shortName>
        <ecNumber evidence="7">6.3.5.7</ecNumber>
    </recommendedName>
</protein>
<proteinExistence type="inferred from homology"/>
<comment type="function">
    <text evidence="7">Allows the formation of correctly charged Gln-tRNA(Gln) through the transamidation of misacylated Glu-tRNA(Gln) in organisms which lack glutaminyl-tRNA synthetase. The reaction takes place in the presence of glutamine and ATP through an activated gamma-phospho-Glu-tRNA(Gln).</text>
</comment>
<keyword evidence="3 7" id="KW-0547">Nucleotide-binding</keyword>
<dbReference type="Proteomes" id="UP000230906">
    <property type="component" value="Unassembled WGS sequence"/>
</dbReference>
<dbReference type="PANTHER" id="PTHR11895:SF151">
    <property type="entry name" value="GLUTAMYL-TRNA(GLN) AMIDOTRANSFERASE SUBUNIT A"/>
    <property type="match status" value="1"/>
</dbReference>
<dbReference type="EC" id="6.3.5.7" evidence="7"/>
<dbReference type="GO" id="GO:0006412">
    <property type="term" value="P:translation"/>
    <property type="evidence" value="ECO:0007669"/>
    <property type="project" value="UniProtKB-UniRule"/>
</dbReference>
<dbReference type="HAMAP" id="MF_00120">
    <property type="entry name" value="GatA"/>
    <property type="match status" value="1"/>
</dbReference>
<evidence type="ECO:0000313" key="10">
    <source>
        <dbReference type="EMBL" id="PIR45514.1"/>
    </source>
</evidence>
<evidence type="ECO:0000256" key="1">
    <source>
        <dbReference type="ARBA" id="ARBA00008069"/>
    </source>
</evidence>
<dbReference type="InterPro" id="IPR020556">
    <property type="entry name" value="Amidase_CS"/>
</dbReference>
<evidence type="ECO:0000259" key="9">
    <source>
        <dbReference type="Pfam" id="PF01425"/>
    </source>
</evidence>
<evidence type="ECO:0000256" key="8">
    <source>
        <dbReference type="SAM" id="MobiDB-lite"/>
    </source>
</evidence>
<feature type="active site" description="Charge relay system" evidence="7">
    <location>
        <position position="155"/>
    </location>
</feature>
<keyword evidence="4 7" id="KW-0067">ATP-binding</keyword>
<feature type="region of interest" description="Disordered" evidence="8">
    <location>
        <begin position="132"/>
        <end position="159"/>
    </location>
</feature>
<evidence type="ECO:0000313" key="11">
    <source>
        <dbReference type="Proteomes" id="UP000230906"/>
    </source>
</evidence>
<name>A0A2H0RHL7_9BACT</name>
<dbReference type="GO" id="GO:0050567">
    <property type="term" value="F:glutaminyl-tRNA synthase (glutamine-hydrolyzing) activity"/>
    <property type="evidence" value="ECO:0007669"/>
    <property type="project" value="UniProtKB-UniRule"/>
</dbReference>
<gene>
    <name evidence="7" type="primary">gatA</name>
    <name evidence="10" type="ORF">COV09_01045</name>
</gene>
<feature type="active site" description="Charge relay system" evidence="7">
    <location>
        <position position="80"/>
    </location>
</feature>
<reference evidence="10 11" key="1">
    <citation type="submission" date="2017-09" db="EMBL/GenBank/DDBJ databases">
        <title>Depth-based differentiation of microbial function through sediment-hosted aquifers and enrichment of novel symbionts in the deep terrestrial subsurface.</title>
        <authorList>
            <person name="Probst A.J."/>
            <person name="Ladd B."/>
            <person name="Jarett J.K."/>
            <person name="Geller-Mcgrath D.E."/>
            <person name="Sieber C.M."/>
            <person name="Emerson J.B."/>
            <person name="Anantharaman K."/>
            <person name="Thomas B.C."/>
            <person name="Malmstrom R."/>
            <person name="Stieglmeier M."/>
            <person name="Klingl A."/>
            <person name="Woyke T."/>
            <person name="Ryan C.M."/>
            <person name="Banfield J.F."/>
        </authorList>
    </citation>
    <scope>NUCLEOTIDE SEQUENCE [LARGE SCALE GENOMIC DNA]</scope>
    <source>
        <strain evidence="10">CG10_big_fil_rev_8_21_14_0_10_50_13</strain>
    </source>
</reference>
<dbReference type="PROSITE" id="PS00571">
    <property type="entry name" value="AMIDASES"/>
    <property type="match status" value="1"/>
</dbReference>
<organism evidence="10 11">
    <name type="scientific">Candidatus Vogelbacteria bacterium CG10_big_fil_rev_8_21_14_0_10_50_13</name>
    <dbReference type="NCBI Taxonomy" id="1975044"/>
    <lineage>
        <taxon>Bacteria</taxon>
        <taxon>Candidatus Vogeliibacteriota</taxon>
    </lineage>
</organism>
<dbReference type="NCBIfam" id="TIGR00132">
    <property type="entry name" value="gatA"/>
    <property type="match status" value="1"/>
</dbReference>
<dbReference type="SUPFAM" id="SSF75304">
    <property type="entry name" value="Amidase signature (AS) enzymes"/>
    <property type="match status" value="1"/>
</dbReference>
<dbReference type="EMBL" id="PCYJ01000016">
    <property type="protein sequence ID" value="PIR45514.1"/>
    <property type="molecule type" value="Genomic_DNA"/>
</dbReference>
<dbReference type="InterPro" id="IPR000120">
    <property type="entry name" value="Amidase"/>
</dbReference>
<evidence type="ECO:0000256" key="6">
    <source>
        <dbReference type="ARBA" id="ARBA00047407"/>
    </source>
</evidence>
<comment type="similarity">
    <text evidence="1 7">Belongs to the amidase family. GatA subfamily.</text>
</comment>
<keyword evidence="2 7" id="KW-0436">Ligase</keyword>
<evidence type="ECO:0000256" key="4">
    <source>
        <dbReference type="ARBA" id="ARBA00022840"/>
    </source>
</evidence>
<dbReference type="Gene3D" id="3.90.1300.10">
    <property type="entry name" value="Amidase signature (AS) domain"/>
    <property type="match status" value="1"/>
</dbReference>
<dbReference type="GO" id="GO:0005524">
    <property type="term" value="F:ATP binding"/>
    <property type="evidence" value="ECO:0007669"/>
    <property type="project" value="UniProtKB-KW"/>
</dbReference>
<feature type="active site" description="Acyl-ester intermediate" evidence="7">
    <location>
        <position position="179"/>
    </location>
</feature>
<dbReference type="InterPro" id="IPR004412">
    <property type="entry name" value="GatA"/>
</dbReference>
<evidence type="ECO:0000256" key="2">
    <source>
        <dbReference type="ARBA" id="ARBA00022598"/>
    </source>
</evidence>
<feature type="domain" description="Amidase" evidence="9">
    <location>
        <begin position="26"/>
        <end position="463"/>
    </location>
</feature>
<comment type="catalytic activity">
    <reaction evidence="6 7">
        <text>L-glutamyl-tRNA(Gln) + L-glutamine + ATP + H2O = L-glutaminyl-tRNA(Gln) + L-glutamate + ADP + phosphate + H(+)</text>
        <dbReference type="Rhea" id="RHEA:17521"/>
        <dbReference type="Rhea" id="RHEA-COMP:9681"/>
        <dbReference type="Rhea" id="RHEA-COMP:9684"/>
        <dbReference type="ChEBI" id="CHEBI:15377"/>
        <dbReference type="ChEBI" id="CHEBI:15378"/>
        <dbReference type="ChEBI" id="CHEBI:29985"/>
        <dbReference type="ChEBI" id="CHEBI:30616"/>
        <dbReference type="ChEBI" id="CHEBI:43474"/>
        <dbReference type="ChEBI" id="CHEBI:58359"/>
        <dbReference type="ChEBI" id="CHEBI:78520"/>
        <dbReference type="ChEBI" id="CHEBI:78521"/>
        <dbReference type="ChEBI" id="CHEBI:456216"/>
        <dbReference type="EC" id="6.3.5.7"/>
    </reaction>
</comment>
<dbReference type="PANTHER" id="PTHR11895">
    <property type="entry name" value="TRANSAMIDASE"/>
    <property type="match status" value="1"/>
</dbReference>